<keyword evidence="5 7" id="KW-0503">Monooxygenase</keyword>
<evidence type="ECO:0000256" key="3">
    <source>
        <dbReference type="ARBA" id="ARBA00022827"/>
    </source>
</evidence>
<evidence type="ECO:0000256" key="1">
    <source>
        <dbReference type="ARBA" id="ARBA00001974"/>
    </source>
</evidence>
<evidence type="ECO:0000313" key="8">
    <source>
        <dbReference type="Proteomes" id="UP001201701"/>
    </source>
</evidence>
<reference evidence="7 8" key="1">
    <citation type="submission" date="2022-02" db="EMBL/GenBank/DDBJ databases">
        <title>Draft genome sequence of Mezorhizobium retamae strain IRAMC:0171 isolated from Retama raetam nodules.</title>
        <authorList>
            <person name="Bengaied R."/>
            <person name="Sbissi I."/>
            <person name="Huber K."/>
            <person name="Ghodbane F."/>
            <person name="Nouioui I."/>
            <person name="Tarhouni M."/>
            <person name="Gtari M."/>
        </authorList>
    </citation>
    <scope>NUCLEOTIDE SEQUENCE [LARGE SCALE GENOMIC DNA]</scope>
    <source>
        <strain evidence="7 8">IRAMC:0171</strain>
    </source>
</reference>
<dbReference type="SUPFAM" id="SSF51905">
    <property type="entry name" value="FAD/NAD(P)-binding domain"/>
    <property type="match status" value="1"/>
</dbReference>
<keyword evidence="4" id="KW-0560">Oxidoreductase</keyword>
<dbReference type="EMBL" id="JAKREW010000030">
    <property type="protein sequence ID" value="MCG7507851.1"/>
    <property type="molecule type" value="Genomic_DNA"/>
</dbReference>
<gene>
    <name evidence="7" type="ORF">L4923_22695</name>
</gene>
<proteinExistence type="predicted"/>
<dbReference type="InterPro" id="IPR050493">
    <property type="entry name" value="FAD-dep_Monooxygenase_BioMet"/>
</dbReference>
<dbReference type="GO" id="GO:0004497">
    <property type="term" value="F:monooxygenase activity"/>
    <property type="evidence" value="ECO:0007669"/>
    <property type="project" value="UniProtKB-KW"/>
</dbReference>
<dbReference type="InterPro" id="IPR002938">
    <property type="entry name" value="FAD-bd"/>
</dbReference>
<evidence type="ECO:0000256" key="2">
    <source>
        <dbReference type="ARBA" id="ARBA00022630"/>
    </source>
</evidence>
<keyword evidence="3" id="KW-0274">FAD</keyword>
<sequence>MAREVGRSRKVLIVGGGIGGLAAATGLADLGFQVQVFEQAEDFREVGAGIQIAPNGSRALQQLGLLKEFDKWSWKPGALVMRDAFEGEDIVRIGLGDEFVGRFEHPYAVIHRADLLGLLLEACRRNPRIDLATNSRVEKIEELGQGVRIRLADGRSVDGDALIGADGLRSVVRSHIVNDGPPPAPKYIVYRGVVSREQIPDDVWAPEVVMWTGPNADFVHYPLRSGELFNLVVTFKADRELDPMDIAGSREEMTAPYASFHPTVHRLLDLLPADRKWMVTDRTPTRGWSRGAIAVLGDAAHPMLQYMAQGACQALEDVAQLVEQVRATSGELPSAFEQYAEKRYLRTARVQFSARQMIELCQVSGLLADLRAGYFGSRTQQQLHDGIAWLYSPHPGERFS</sequence>
<evidence type="ECO:0000256" key="4">
    <source>
        <dbReference type="ARBA" id="ARBA00023002"/>
    </source>
</evidence>
<evidence type="ECO:0000259" key="6">
    <source>
        <dbReference type="Pfam" id="PF01494"/>
    </source>
</evidence>
<comment type="cofactor">
    <cofactor evidence="1">
        <name>FAD</name>
        <dbReference type="ChEBI" id="CHEBI:57692"/>
    </cofactor>
</comment>
<keyword evidence="2" id="KW-0285">Flavoprotein</keyword>
<dbReference type="Pfam" id="PF01494">
    <property type="entry name" value="FAD_binding_3"/>
    <property type="match status" value="1"/>
</dbReference>
<comment type="caution">
    <text evidence="7">The sequence shown here is derived from an EMBL/GenBank/DDBJ whole genome shotgun (WGS) entry which is preliminary data.</text>
</comment>
<feature type="domain" description="FAD-binding" evidence="6">
    <location>
        <begin position="10"/>
        <end position="346"/>
    </location>
</feature>
<dbReference type="SUPFAM" id="SSF54373">
    <property type="entry name" value="FAD-linked reductases, C-terminal domain"/>
    <property type="match status" value="1"/>
</dbReference>
<dbReference type="PANTHER" id="PTHR13789:SF318">
    <property type="entry name" value="GERANYLGERANYL DIPHOSPHATE REDUCTASE"/>
    <property type="match status" value="1"/>
</dbReference>
<dbReference type="Gene3D" id="3.50.50.60">
    <property type="entry name" value="FAD/NAD(P)-binding domain"/>
    <property type="match status" value="1"/>
</dbReference>
<name>A0ABS9QKA6_9HYPH</name>
<keyword evidence="8" id="KW-1185">Reference proteome</keyword>
<dbReference type="PRINTS" id="PR00420">
    <property type="entry name" value="RNGMNOXGNASE"/>
</dbReference>
<dbReference type="InterPro" id="IPR036188">
    <property type="entry name" value="FAD/NAD-bd_sf"/>
</dbReference>
<evidence type="ECO:0000313" key="7">
    <source>
        <dbReference type="EMBL" id="MCG7507851.1"/>
    </source>
</evidence>
<accession>A0ABS9QKA6</accession>
<protein>
    <submittedName>
        <fullName evidence="7">FAD-dependent monooxygenase</fullName>
    </submittedName>
</protein>
<dbReference type="PANTHER" id="PTHR13789">
    <property type="entry name" value="MONOOXYGENASE"/>
    <property type="match status" value="1"/>
</dbReference>
<evidence type="ECO:0000256" key="5">
    <source>
        <dbReference type="ARBA" id="ARBA00023033"/>
    </source>
</evidence>
<organism evidence="7 8">
    <name type="scientific">Mesorhizobium retamae</name>
    <dbReference type="NCBI Taxonomy" id="2912854"/>
    <lineage>
        <taxon>Bacteria</taxon>
        <taxon>Pseudomonadati</taxon>
        <taxon>Pseudomonadota</taxon>
        <taxon>Alphaproteobacteria</taxon>
        <taxon>Hyphomicrobiales</taxon>
        <taxon>Phyllobacteriaceae</taxon>
        <taxon>Mesorhizobium</taxon>
    </lineage>
</organism>
<dbReference type="RefSeq" id="WP_239369371.1">
    <property type="nucleotide sequence ID" value="NZ_JAKREW010000030.1"/>
</dbReference>
<dbReference type="Proteomes" id="UP001201701">
    <property type="component" value="Unassembled WGS sequence"/>
</dbReference>